<feature type="region of interest" description="Disordered" evidence="1">
    <location>
        <begin position="115"/>
        <end position="183"/>
    </location>
</feature>
<accession>A0A9P6JH34</accession>
<reference evidence="2" key="1">
    <citation type="journal article" date="2020" name="Fungal Divers.">
        <title>Resolving the Mortierellaceae phylogeny through synthesis of multi-gene phylogenetics and phylogenomics.</title>
        <authorList>
            <person name="Vandepol N."/>
            <person name="Liber J."/>
            <person name="Desiro A."/>
            <person name="Na H."/>
            <person name="Kennedy M."/>
            <person name="Barry K."/>
            <person name="Grigoriev I.V."/>
            <person name="Miller A.N."/>
            <person name="O'Donnell K."/>
            <person name="Stajich J.E."/>
            <person name="Bonito G."/>
        </authorList>
    </citation>
    <scope>NUCLEOTIDE SEQUENCE</scope>
    <source>
        <strain evidence="2">CK1249</strain>
    </source>
</reference>
<dbReference type="AlphaFoldDB" id="A0A9P6JH34"/>
<sequence>LEGTLNDVATMVERLFSRHLNRIPRTGHKNLQIWRAQISDALAHEKGQPRPRFESFGVKRGRQWVYRLTDFGKGVVQAMGGVDQICEDLLRSNNHMSMAEEGLEGELSVESRRQGNMDADGRSGGSGADAGIGQGQGYGYSYRTPEARQRTKKGSSRSKRKNADGKGGSSILGSGDAREREMNAIANAMEAMAAGQAKMMAVEDEKAGGV</sequence>
<feature type="compositionally biased region" description="Basic residues" evidence="1">
    <location>
        <begin position="150"/>
        <end position="160"/>
    </location>
</feature>
<feature type="non-terminal residue" evidence="2">
    <location>
        <position position="1"/>
    </location>
</feature>
<protein>
    <submittedName>
        <fullName evidence="2">Uncharacterized protein</fullName>
    </submittedName>
</protein>
<gene>
    <name evidence="2" type="ORF">BGZ70_002783</name>
</gene>
<feature type="compositionally biased region" description="Gly residues" evidence="1">
    <location>
        <begin position="122"/>
        <end position="138"/>
    </location>
</feature>
<evidence type="ECO:0000313" key="3">
    <source>
        <dbReference type="Proteomes" id="UP000738359"/>
    </source>
</evidence>
<dbReference type="Proteomes" id="UP000738359">
    <property type="component" value="Unassembled WGS sequence"/>
</dbReference>
<evidence type="ECO:0000256" key="1">
    <source>
        <dbReference type="SAM" id="MobiDB-lite"/>
    </source>
</evidence>
<organism evidence="2 3">
    <name type="scientific">Mortierella alpina</name>
    <name type="common">Oleaginous fungus</name>
    <name type="synonym">Mortierella renispora</name>
    <dbReference type="NCBI Taxonomy" id="64518"/>
    <lineage>
        <taxon>Eukaryota</taxon>
        <taxon>Fungi</taxon>
        <taxon>Fungi incertae sedis</taxon>
        <taxon>Mucoromycota</taxon>
        <taxon>Mortierellomycotina</taxon>
        <taxon>Mortierellomycetes</taxon>
        <taxon>Mortierellales</taxon>
        <taxon>Mortierellaceae</taxon>
        <taxon>Mortierella</taxon>
    </lineage>
</organism>
<dbReference type="OrthoDB" id="2427028at2759"/>
<proteinExistence type="predicted"/>
<name>A0A9P6JH34_MORAP</name>
<dbReference type="EMBL" id="JAAAHY010000017">
    <property type="protein sequence ID" value="KAF9968546.1"/>
    <property type="molecule type" value="Genomic_DNA"/>
</dbReference>
<evidence type="ECO:0000313" key="2">
    <source>
        <dbReference type="EMBL" id="KAF9968546.1"/>
    </source>
</evidence>
<keyword evidence="3" id="KW-1185">Reference proteome</keyword>
<comment type="caution">
    <text evidence="2">The sequence shown here is derived from an EMBL/GenBank/DDBJ whole genome shotgun (WGS) entry which is preliminary data.</text>
</comment>